<evidence type="ECO:0000313" key="3">
    <source>
        <dbReference type="Proteomes" id="UP000186176"/>
    </source>
</evidence>
<feature type="compositionally biased region" description="Basic residues" evidence="1">
    <location>
        <begin position="166"/>
        <end position="178"/>
    </location>
</feature>
<evidence type="ECO:0000313" key="2">
    <source>
        <dbReference type="EMBL" id="OII73997.1"/>
    </source>
</evidence>
<evidence type="ECO:0000256" key="1">
    <source>
        <dbReference type="SAM" id="MobiDB-lite"/>
    </source>
</evidence>
<comment type="caution">
    <text evidence="2">The sequence shown here is derived from an EMBL/GenBank/DDBJ whole genome shotgun (WGS) entry which is preliminary data.</text>
</comment>
<keyword evidence="3" id="KW-1185">Reference proteome</keyword>
<organism evidence="2 3">
    <name type="scientific">Cryptosporidium ubiquitum</name>
    <dbReference type="NCBI Taxonomy" id="857276"/>
    <lineage>
        <taxon>Eukaryota</taxon>
        <taxon>Sar</taxon>
        <taxon>Alveolata</taxon>
        <taxon>Apicomplexa</taxon>
        <taxon>Conoidasida</taxon>
        <taxon>Coccidia</taxon>
        <taxon>Eucoccidiorida</taxon>
        <taxon>Eimeriorina</taxon>
        <taxon>Cryptosporidiidae</taxon>
        <taxon>Cryptosporidium</taxon>
    </lineage>
</organism>
<feature type="compositionally biased region" description="Basic residues" evidence="1">
    <location>
        <begin position="119"/>
        <end position="136"/>
    </location>
</feature>
<dbReference type="RefSeq" id="XP_028875217.1">
    <property type="nucleotide sequence ID" value="XM_029019810.1"/>
</dbReference>
<dbReference type="EMBL" id="LRBP01000013">
    <property type="protein sequence ID" value="OII73997.1"/>
    <property type="molecule type" value="Genomic_DNA"/>
</dbReference>
<dbReference type="Proteomes" id="UP000186176">
    <property type="component" value="Unassembled WGS sequence"/>
</dbReference>
<protein>
    <submittedName>
        <fullName evidence="2">Uncharacterized protein</fullName>
    </submittedName>
</protein>
<feature type="compositionally biased region" description="Basic and acidic residues" evidence="1">
    <location>
        <begin position="4096"/>
        <end position="4107"/>
    </location>
</feature>
<accession>A0A1J4MMB4</accession>
<feature type="compositionally biased region" description="Basic and acidic residues" evidence="1">
    <location>
        <begin position="58"/>
        <end position="71"/>
    </location>
</feature>
<proteinExistence type="predicted"/>
<dbReference type="OrthoDB" id="341969at2759"/>
<name>A0A1J4MMB4_9CRYT</name>
<feature type="compositionally biased region" description="Basic residues" evidence="1">
    <location>
        <begin position="93"/>
        <end position="105"/>
    </location>
</feature>
<feature type="compositionally biased region" description="Acidic residues" evidence="1">
    <location>
        <begin position="4073"/>
        <end position="4095"/>
    </location>
</feature>
<gene>
    <name evidence="2" type="ORF">cubi_02799</name>
</gene>
<dbReference type="GeneID" id="39979589"/>
<feature type="region of interest" description="Disordered" evidence="1">
    <location>
        <begin position="47"/>
        <end position="199"/>
    </location>
</feature>
<sequence length="4122" mass="472576">MWLPFNALRSKKLGFLVVFLLSVIFLDVNRELFKNVKNGVGYIVEASESSSSPSMTRLDAERKRKHPETAKLPRYPIPGMRYDELSESDSNVHGKKKSGKSKKKVSGASKIAEEGEKKTSKKKKTKSGVKSKKSSKRSTSSGSQEEIPSSRMEKPEKSSGTDSARVKHKSSRSSKHKSSSSNTESSPERSRKRHDKSKLTMSEYKSFLPGVSSIWQHPSTRKTFKHLNTKYGNYFPKIATRPYRKSNECSSLFDSAKKAYENKEIVIHPAEFVGLSLTLASKLREVLGQYVTIQESCLMLRILLHLYSGMRTRTQFLNIIAAVLQNDILLGRISDDFGMIKEVMYILDFLLQLPKHRADTKSMQMSAIEISEFFHLEVYPKDNSYESKLLPIYRKNAEVLMSEIEKRLGIAVARDEIMSMIYIMLNFIEDDRSQEQCTEIMLAVIGATYTTPLNASQMIELSNIAKDVLGCKASSSNVMSKEQIINIFGPEKDIVDMRQTTLVGGPMSDTLRIWKEVGTLDYLGRVISVRFNDCHGLKAWKLNRICSMMEIMNRKLIKTGSTHEIITLEELCGALRYKARHSGTGWPLAIKATLQQRQNSLSVKVEKLFSHFLAHEKRKLASLEGSKKRRREVFYMVPEFSKPSFLDSVTPSSPAKGIPSADPYKPDFFYTFNSMPSWVQNRFIFASAFMEELLTKYGNFVHISPVKLYNTLGGKLDKTSDLSLVIKGLSLTQEQFKALPAAFCDYEEKMLFKHNSNSSQLTYDEFLEAFYEYSLAKYVEGRYFIEAAVDVTEIMDRYLTASNGLMVEIFQQLVTQERLSRVYLFQAFINNRIKVYSNENNINFITTEQSNRILSGCVDNSKLSYVAEMRKSLSPTFFTDNMIEILAKEWSDYENIILPQVLNLNSSEENILQSIYSSGITFAVLSIDGWELLLDPTVYLRNLANGVSLSLNYVTNSLQTTGTKENRLIFIYYWLQQYFIYKLRKIPRFNLEEIRTLVEALKDQEDLSKDMIQTIIPTISDLALSNDLIEDFSYALEAYAFYEKYFIFAKNLDLEGSFATDIGVVNGKLYIPSYIWSFIKDRDDDVNSDIDNLSIIHFSETTLAYFTRMFVTQPHNQDFFIRVLEWANRQNINDDSIFSIALLNLQDFQTYIQHNTKFGYNLLAFLIPWVDHYPSNYHFRRLRSLPTGTSPGFFSPEETKEPEVQPPNRSNEILSEIERLSLEHKNIMSQLDNQMIKEESAMLVVEKIRNDIYILLSELKSVSSQLVSSAVMILSNRKITPFINTTNVRQLNEMGLKFGEYGNIIFDERIAEKGLTGLFVPALVLGNINLETGILEQPPPGFDPEFSCSTQNINRMQAFRLWWNSVLPKMAFHCSDPLLSRDLQSVENLLPIFTKVGFSMDSSLISSSLLELTTSYPFPMDLKSMTAIVDSFLKDEEIIFLTLNLPVDSLENAYRDLRMIEGFYNKKATVPLLDIPTAFSFTPNLEIPGNDNLDRTQGNSLASAKVNFLDYLERITVEYFASSPRRMPTIGIPRLTNLAMNFSSNFDQLVFLISSIFGPMSPYISAPSIGASAAHLADFYIMKIPFSEIIDDQYIEREFKNSLLEFGSPLGKVTFTQNNLDDKILNFRWNYLSDHFFQNDEKYFTSFLVMAELIQIALNYASSKTGVFVSLNSETQRQISFSFITGQNLLEVFRTNIDLSNQNLSYSLENKFYSVLAKSFSFIISQLRPFLDNSDNRSLAEGILQNAISDIYTKGFYPENVRHELINRITLFIDFDSDKYQAIFSDLEVSLNSSNISLPKNLSSHPSVIAQRFLTQRSEANLLSGQNFVSRTPICNFVLTFAHFLTKVLDKPQNKNKIGNFDSFYYSNLDIWSDVCGVNKLEYVNYRSVFLSIIKNISFKLGSPLSQNEINRFTLLMDFFNQNIREIILKQNPSFSKSDSNEIIFSDLNTCLAAIETFFTENDLNIDEIQISNSESLAFTDYFTSSHFYLFSKEEESQSRIKYKSMLENLFISNIQSDLENIPGIKRQISKNFLSDEPLNAFIDSNNILMEKLSDLYKKLPFKFKERKLKSGKKEQSSITFSYLDVEKDQYKDNYDLEGSFLHGKKIACVNRAVLFQHWWLLVWPKIPFYTNDFVLGELLSRLEILTEAFQNACMFTSSEIIFSSIGKLIAGISGVSLKKNHIYIMIETFLDFENKALEFSGAKDLESAYSFDIGMLNSMFSIEHKIPPIPIPKGYIKVTLISDLNNLAQYLFRIISEYFAASPRNYPTILIPNTLFLAEHFDLEKENLTYIIYIWSDLESENSIRSFFQAPTIGASFEDLADFIIENFKLNFLNVGYSIHYLQFFSDPLFSTFFKFGSPLFRVKNINLEVRCSREEESCNPFIPKFALSDSRQKLLEENLSLIITKSFTLTSNKMQLPPDSEIFKFFFVSDVADAIMLGINVLDAVRVLGFGDHKLQVSIMEINKFSVLFSKIFSRIFSSLLESFNAYTYFKKPALNLNFNQMKTLSAKNFNLMSQFASELMILTVLSNDELKKFFSLIYIDDLFAVETYQAFYGITTSDYTRGMITVHNKAKQLTVHLQIIQFNYLYCFILFLIHIFARAGLSQLHISFRYHYLLSFENVIRATIISNQEGVAGAVFALISHKDRFSLGNFTLDKFKQVYLYFKNHVTSFFNGIPIQLVFASSEALIPFIKSFDDATKNVKLDSFTPVTYLNEFQSKNFPYYFPKSQSLSPSFMIEDILNNNSHRNMALLNFQETSFVTGSFFSPWVPFLIGLETVKHSYIESEASDDRLLNTDPGHVYLRRKIKSIYTLNQNLDLTLEYNSLVDLGSATLESGIISYQNDQNTQNENQYQNSLNGLKVSVLNRAVLFREWFIRVWDTSPAISRDPIIIEFLNDFESIIKIFNAPLTQVSIISTNLISYFVSKMGIYLDRIIPPIINEYINFEEKMVTEFGYKDLSEVLESGVAGLLLFSLPISDPLPRNKCHIKNKVWGKGLDSFKRFQILDYATQKLTEYLSTVPRSALTISIPDVSIILDNFSENQPEITKCAIAVWAKDRPDLISAPSLGLDPDSIFDFMESFLSTRRLDQDNFEISHIYQLSYGLLDEYPIQDFFYNYNAFFVLRGYDSFYNEAVGPLISDKATLDAITDVLKLISANVLDTYEFNYYSDNDQDDQVEVKKKGEFYVDLSNSLDYKTFTIRMLMGVSESFSTRKLFQSIGALNLPKDLNKISSDFIRKISVLKVCVYEYFFENTYEFLFGKLNIYIQKSGYKLTQHETFNLFLNHIFVLFSKNLVSDLKLISDCFSEYKFQQRPNYFSTIPDLGPVSQQTGLVISAFNNFKTEGLETAFVPQINLLVFYLKSLNSLINHPGNKFILSIPASINFMSTNMLLRLSGCDLITDNGFSCLAGTIMNSLIDLGSDVGNLTQEALKEILASLFKIVGEISYASYTKLDSEIKYIDPIKNRSHLASNLSYYNSNLLSILFGNLENLEEIINSEFRQKFVNITSLSKSLNDSYKPDHLTNTQLLHILGIYNKGYFWSLSDRLYNVPAFFVKRLATKNPLNLDEFFDQMGVSGILKVMNSVFPTLLKVSVLKNGDIESINNKFKKTNIVIANRAAMFHSFVHITTYPYSGDGNSCAILPDERSNRKGISLEESIRFFSSYNGQDVLGSVFKIWKYFNNIEFYKAYQLLDAFYAIEKRLFGLDALKGTPHSVYSDAKRVFEILRLFLPIILDLEIPEYEGEEAKNLGRIIMLLGRRFFTEVDIKNELTLEKSIKIARHFWPLEWDYYFSTLKRSSVGYYAQLSVLENLKSIRRTPKLAQEFMSFVNEYIYDGMGSDPGLRYFSDYKRVFVKREKFLKKAFSKPFVCSEEDLPWVHPRMEYSGISFPQFNFMMYVITAWKTYVESVIIKKALNINGRKWSRILKEARPGLISILDSFSRGNSLVSPSSLSLFTNLAYKLLGEGNSNAFPSKADIKKHFEVFLTEIQRFSRIRHPGTISTSFMWPAIDCEASTSSPALKGDTDMIMVVPGLTFPMVLNNISSMDRSARKSSKASKTRELLIDSLGEFFSDHHEGYFDPEDNESELFGSETDEGTDDQVQEEIRKGIKLEDLTDHEDDNSSLATDNE</sequence>
<reference evidence="2 3" key="1">
    <citation type="submission" date="2016-10" db="EMBL/GenBank/DDBJ databases">
        <title>Reductive evolution of mitochondrial metabolism and differential evolution of invasion-related proteins in Cryptosporidium.</title>
        <authorList>
            <person name="Liu S."/>
            <person name="Roellig D.M."/>
            <person name="Guo Y."/>
            <person name="Li N."/>
            <person name="Frace M.A."/>
            <person name="Tang K."/>
            <person name="Zhang L."/>
            <person name="Feng Y."/>
            <person name="Xiao L."/>
        </authorList>
    </citation>
    <scope>NUCLEOTIDE SEQUENCE [LARGE SCALE GENOMIC DNA]</scope>
    <source>
        <strain evidence="2">39726</strain>
    </source>
</reference>
<feature type="region of interest" description="Disordered" evidence="1">
    <location>
        <begin position="4073"/>
        <end position="4122"/>
    </location>
</feature>
<dbReference type="VEuPathDB" id="CryptoDB:cubi_02799"/>